<gene>
    <name evidence="1" type="ORF">J2045_003342</name>
</gene>
<dbReference type="RefSeq" id="WP_307374719.1">
    <property type="nucleotide sequence ID" value="NZ_JAUSUW010000010.1"/>
</dbReference>
<sequence>MTINRVLTRLAAVCALNNFMQAPWPTLAGPNIFDSKIEPVEDMAADRAFPCCVVYTDYDSQHWNKGGGTFKDRMLTVTLELLVVQAAKVESSGEMASYSLDCPVTDPEIEITLDAFEHQALRALQADNPAAQLFNHLNVTCTNVISRRGASIEGGQRLAARQITLEMKCLREQVTGLVHPTVETFLQRMETFSDYSQTVDDLRGMMDYITNGPDGEVYSRTFGYTNRVLDILGTPRSPGGVLPPNIVFLTPTGGTP</sequence>
<accession>A0ABU0GAA9</accession>
<keyword evidence="2" id="KW-1185">Reference proteome</keyword>
<dbReference type="Proteomes" id="UP001238496">
    <property type="component" value="Unassembled WGS sequence"/>
</dbReference>
<name>A0ABU0GAA9_9HYPH</name>
<comment type="caution">
    <text evidence="1">The sequence shown here is derived from an EMBL/GenBank/DDBJ whole genome shotgun (WGS) entry which is preliminary data.</text>
</comment>
<evidence type="ECO:0000313" key="2">
    <source>
        <dbReference type="Proteomes" id="UP001238496"/>
    </source>
</evidence>
<protein>
    <submittedName>
        <fullName evidence="1">Uncharacterized protein</fullName>
    </submittedName>
</protein>
<evidence type="ECO:0000313" key="1">
    <source>
        <dbReference type="EMBL" id="MDQ0422294.1"/>
    </source>
</evidence>
<organism evidence="1 2">
    <name type="scientific">Peteryoungia aggregata LMG 23059</name>
    <dbReference type="NCBI Taxonomy" id="1368425"/>
    <lineage>
        <taxon>Bacteria</taxon>
        <taxon>Pseudomonadati</taxon>
        <taxon>Pseudomonadota</taxon>
        <taxon>Alphaproteobacteria</taxon>
        <taxon>Hyphomicrobiales</taxon>
        <taxon>Rhizobiaceae</taxon>
        <taxon>Peteryoungia</taxon>
    </lineage>
</organism>
<proteinExistence type="predicted"/>
<reference evidence="1 2" key="1">
    <citation type="submission" date="2023-07" db="EMBL/GenBank/DDBJ databases">
        <title>Genomic Encyclopedia of Type Strains, Phase IV (KMG-IV): sequencing the most valuable type-strain genomes for metagenomic binning, comparative biology and taxonomic classification.</title>
        <authorList>
            <person name="Goeker M."/>
        </authorList>
    </citation>
    <scope>NUCLEOTIDE SEQUENCE [LARGE SCALE GENOMIC DNA]</scope>
    <source>
        <strain evidence="1 2">DSM 1111</strain>
    </source>
</reference>
<dbReference type="EMBL" id="JAUSUW010000010">
    <property type="protein sequence ID" value="MDQ0422294.1"/>
    <property type="molecule type" value="Genomic_DNA"/>
</dbReference>